<protein>
    <submittedName>
        <fullName evidence="3">Putative acetyltransferase</fullName>
    </submittedName>
</protein>
<dbReference type="Gene3D" id="3.40.630.30">
    <property type="match status" value="1"/>
</dbReference>
<accession>A0A1C6IBY1</accession>
<dbReference type="AlphaFoldDB" id="A0A1C6IBY1"/>
<dbReference type="GO" id="GO:0008080">
    <property type="term" value="F:N-acetyltransferase activity"/>
    <property type="evidence" value="ECO:0007669"/>
    <property type="project" value="InterPro"/>
</dbReference>
<organism evidence="3">
    <name type="scientific">uncultured Anaerotruncus sp</name>
    <dbReference type="NCBI Taxonomy" id="905011"/>
    <lineage>
        <taxon>Bacteria</taxon>
        <taxon>Bacillati</taxon>
        <taxon>Bacillota</taxon>
        <taxon>Clostridia</taxon>
        <taxon>Eubacteriales</taxon>
        <taxon>Oscillospiraceae</taxon>
        <taxon>Anaerotruncus</taxon>
        <taxon>environmental samples</taxon>
    </lineage>
</organism>
<dbReference type="Pfam" id="PF00583">
    <property type="entry name" value="Acetyltransf_1"/>
    <property type="match status" value="1"/>
</dbReference>
<proteinExistence type="predicted"/>
<dbReference type="PANTHER" id="PTHR13947:SF37">
    <property type="entry name" value="LD18367P"/>
    <property type="match status" value="1"/>
</dbReference>
<dbReference type="EMBL" id="FMHG01000001">
    <property type="protein sequence ID" value="SCJ67311.1"/>
    <property type="molecule type" value="Genomic_DNA"/>
</dbReference>
<feature type="domain" description="N-acetyltransferase" evidence="2">
    <location>
        <begin position="1"/>
        <end position="159"/>
    </location>
</feature>
<evidence type="ECO:0000259" key="2">
    <source>
        <dbReference type="PROSITE" id="PS51186"/>
    </source>
</evidence>
<sequence length="159" mass="18410">MEIGVYRERDREAVIELVLHCQNDGTRPPVSVQDQPELLCIERAYMAGGGNFWVARDEGRVAGSIGLMRAEEETGILKKFFVYEQYRGAPHHLGSQLYAVLLAFAREQGLRRLILDTPKNTERAHKFYERAGFYKIPEQQLPLVYDHPYRDCDFFCLDL</sequence>
<dbReference type="InterPro" id="IPR050769">
    <property type="entry name" value="NAT_camello-type"/>
</dbReference>
<reference evidence="3" key="1">
    <citation type="submission" date="2015-09" db="EMBL/GenBank/DDBJ databases">
        <authorList>
            <consortium name="Pathogen Informatics"/>
        </authorList>
    </citation>
    <scope>NUCLEOTIDE SEQUENCE</scope>
    <source>
        <strain evidence="3">2789STDY5834896</strain>
    </source>
</reference>
<dbReference type="SUPFAM" id="SSF55729">
    <property type="entry name" value="Acyl-CoA N-acyltransferases (Nat)"/>
    <property type="match status" value="1"/>
</dbReference>
<evidence type="ECO:0000313" key="3">
    <source>
        <dbReference type="EMBL" id="SCJ67311.1"/>
    </source>
</evidence>
<dbReference type="CDD" id="cd04301">
    <property type="entry name" value="NAT_SF"/>
    <property type="match status" value="1"/>
</dbReference>
<evidence type="ECO:0000256" key="1">
    <source>
        <dbReference type="ARBA" id="ARBA00022679"/>
    </source>
</evidence>
<keyword evidence="1 3" id="KW-0808">Transferase</keyword>
<dbReference type="PANTHER" id="PTHR13947">
    <property type="entry name" value="GNAT FAMILY N-ACETYLTRANSFERASE"/>
    <property type="match status" value="1"/>
</dbReference>
<name>A0A1C6IBY1_9FIRM</name>
<dbReference type="InterPro" id="IPR016181">
    <property type="entry name" value="Acyl_CoA_acyltransferase"/>
</dbReference>
<dbReference type="PROSITE" id="PS51186">
    <property type="entry name" value="GNAT"/>
    <property type="match status" value="1"/>
</dbReference>
<dbReference type="InterPro" id="IPR000182">
    <property type="entry name" value="GNAT_dom"/>
</dbReference>
<gene>
    <name evidence="3" type="ORF">SAMEA3545359_01362</name>
</gene>